<feature type="transmembrane region" description="Helical" evidence="1">
    <location>
        <begin position="252"/>
        <end position="272"/>
    </location>
</feature>
<gene>
    <name evidence="2" type="ORF">ESP51_08370</name>
</gene>
<keyword evidence="1" id="KW-0472">Membrane</keyword>
<organism evidence="2 3">
    <name type="scientific">Agromyces albus</name>
    <dbReference type="NCBI Taxonomy" id="205332"/>
    <lineage>
        <taxon>Bacteria</taxon>
        <taxon>Bacillati</taxon>
        <taxon>Actinomycetota</taxon>
        <taxon>Actinomycetes</taxon>
        <taxon>Micrococcales</taxon>
        <taxon>Microbacteriaceae</taxon>
        <taxon>Agromyces</taxon>
    </lineage>
</organism>
<feature type="transmembrane region" description="Helical" evidence="1">
    <location>
        <begin position="153"/>
        <end position="174"/>
    </location>
</feature>
<keyword evidence="1" id="KW-0812">Transmembrane</keyword>
<dbReference type="Proteomes" id="UP000293865">
    <property type="component" value="Unassembled WGS sequence"/>
</dbReference>
<feature type="transmembrane region" description="Helical" evidence="1">
    <location>
        <begin position="125"/>
        <end position="144"/>
    </location>
</feature>
<comment type="caution">
    <text evidence="2">The sequence shown here is derived from an EMBL/GenBank/DDBJ whole genome shotgun (WGS) entry which is preliminary data.</text>
</comment>
<dbReference type="AlphaFoldDB" id="A0A4Q2L2X4"/>
<feature type="transmembrane region" description="Helical" evidence="1">
    <location>
        <begin position="385"/>
        <end position="405"/>
    </location>
</feature>
<feature type="transmembrane region" description="Helical" evidence="1">
    <location>
        <begin position="425"/>
        <end position="446"/>
    </location>
</feature>
<name>A0A4Q2L2X4_9MICO</name>
<accession>A0A4Q2L2X4</accession>
<feature type="transmembrane region" description="Helical" evidence="1">
    <location>
        <begin position="351"/>
        <end position="373"/>
    </location>
</feature>
<keyword evidence="3" id="KW-1185">Reference proteome</keyword>
<dbReference type="EMBL" id="SDPN01000012">
    <property type="protein sequence ID" value="RXZ71220.1"/>
    <property type="molecule type" value="Genomic_DNA"/>
</dbReference>
<keyword evidence="1" id="KW-1133">Transmembrane helix</keyword>
<evidence type="ECO:0000256" key="1">
    <source>
        <dbReference type="SAM" id="Phobius"/>
    </source>
</evidence>
<evidence type="ECO:0000313" key="2">
    <source>
        <dbReference type="EMBL" id="RXZ71220.1"/>
    </source>
</evidence>
<dbReference type="OrthoDB" id="637094at2"/>
<feature type="transmembrane region" description="Helical" evidence="1">
    <location>
        <begin position="284"/>
        <end position="307"/>
    </location>
</feature>
<dbReference type="NCBIfam" id="NF038403">
    <property type="entry name" value="perm_prefix_1"/>
    <property type="match status" value="1"/>
</dbReference>
<protein>
    <recommendedName>
        <fullName evidence="4">DUF4153 domain-containing protein</fullName>
    </recommendedName>
</protein>
<feature type="transmembrane region" description="Helical" evidence="1">
    <location>
        <begin position="220"/>
        <end position="240"/>
    </location>
</feature>
<proteinExistence type="predicted"/>
<feature type="transmembrane region" description="Helical" evidence="1">
    <location>
        <begin position="319"/>
        <end position="339"/>
    </location>
</feature>
<feature type="transmembrane region" description="Helical" evidence="1">
    <location>
        <begin position="94"/>
        <end position="113"/>
    </location>
</feature>
<evidence type="ECO:0000313" key="3">
    <source>
        <dbReference type="Proteomes" id="UP000293865"/>
    </source>
</evidence>
<reference evidence="2 3" key="1">
    <citation type="submission" date="2019-01" db="EMBL/GenBank/DDBJ databases">
        <title>Agromyces.</title>
        <authorList>
            <person name="Li J."/>
        </authorList>
    </citation>
    <scope>NUCLEOTIDE SEQUENCE [LARGE SCALE GENOMIC DNA]</scope>
    <source>
        <strain evidence="2 3">DSM 15934</strain>
    </source>
</reference>
<feature type="transmembrane region" description="Helical" evidence="1">
    <location>
        <begin position="180"/>
        <end position="199"/>
    </location>
</feature>
<evidence type="ECO:0008006" key="4">
    <source>
        <dbReference type="Google" id="ProtNLM"/>
    </source>
</evidence>
<dbReference type="InterPro" id="IPR047928">
    <property type="entry name" value="Perm_prefix_1"/>
</dbReference>
<sequence>MSMDSVEHQIDRWRAAVLRGRAVDGGDADELEGHLREQIEELESAGLSGDEAFLIAVKRLGEVDLITAEFAREHSDRLWKQLVMSHPDESGRQSVLTMLGFAVLTAVLIQVARLLAQVPGSSSPWFLRDLSLFVLPVLAAYFAVVRRMPRRPAVGLVGAVAVLAVAVNVFPFPPGSSTDLLVAIHLPFALWFVVGVAYVGGDLRSAARRMDFIRFTGEWAIYYALIALGGAVLLGLTGLVLTPIAPGAIQEVMTWVVPSGAAGAVVVAAWLVEEKKSVIENLAPVLTAIFTPLFAVMLLVSAIGYLVAGVGRDFDRDLLTVFDVLLLVVLGLVVYGISARDTNRPAGLMDVLRLVAVIAAVVLDVLVLGSMLARVGEFGFTANRVAALGLNVVLLVNLVVTAWLIARLLAGKAPAVRLERWQTGYLPVFAGWVLVVVLVVPLLFGFA</sequence>